<sequence length="255" mass="26314">MASLEQAAKAELLRSLHIPGTPLVLPNAWDVGSARAVVDAGFPVVATASNAISTVLGYNDGEGAPGAEMMFVARRIATSVDVPVTVDAEAGYGNAPEDLVELLCATGAVGCNIEDSDHIGGGLLDVDTRAAYIARMRAAAERIGVPLVVNARIDSFLATSQVADDRKRADAIARATAYLSAGADCVFPIGADPEDLRAVVGQVQGPVNAGLPLRGGSLEELRALGIARVSMGPQLYRSALAHLHAELGTLTDAHR</sequence>
<dbReference type="InterPro" id="IPR039556">
    <property type="entry name" value="ICL/PEPM"/>
</dbReference>
<dbReference type="InterPro" id="IPR040442">
    <property type="entry name" value="Pyrv_kinase-like_dom_sf"/>
</dbReference>
<evidence type="ECO:0000313" key="1">
    <source>
        <dbReference type="EMBL" id="MFI2232594.1"/>
    </source>
</evidence>
<keyword evidence="2" id="KW-1185">Reference proteome</keyword>
<gene>
    <name evidence="1" type="ORF">ACH49Z_22340</name>
</gene>
<dbReference type="CDD" id="cd00377">
    <property type="entry name" value="ICL_PEPM"/>
    <property type="match status" value="1"/>
</dbReference>
<dbReference type="PANTHER" id="PTHR42905">
    <property type="entry name" value="PHOSPHOENOLPYRUVATE CARBOXYLASE"/>
    <property type="match status" value="1"/>
</dbReference>
<dbReference type="InterPro" id="IPR015813">
    <property type="entry name" value="Pyrv/PenolPyrv_kinase-like_dom"/>
</dbReference>
<accession>A0ABW7W210</accession>
<proteinExistence type="predicted"/>
<evidence type="ECO:0000313" key="2">
    <source>
        <dbReference type="Proteomes" id="UP001611494"/>
    </source>
</evidence>
<protein>
    <submittedName>
        <fullName evidence="1">Isocitrate lyase/phosphoenolpyruvate mutase family protein</fullName>
    </submittedName>
</protein>
<dbReference type="Proteomes" id="UP001611494">
    <property type="component" value="Unassembled WGS sequence"/>
</dbReference>
<dbReference type="EMBL" id="JBIRYL010000008">
    <property type="protein sequence ID" value="MFI2232594.1"/>
    <property type="molecule type" value="Genomic_DNA"/>
</dbReference>
<keyword evidence="1" id="KW-0456">Lyase</keyword>
<name>A0ABW7W210_9NOCA</name>
<dbReference type="Gene3D" id="3.20.20.60">
    <property type="entry name" value="Phosphoenolpyruvate-binding domains"/>
    <property type="match status" value="1"/>
</dbReference>
<organism evidence="1 2">
    <name type="scientific">Nocardia testacea</name>
    <dbReference type="NCBI Taxonomy" id="248551"/>
    <lineage>
        <taxon>Bacteria</taxon>
        <taxon>Bacillati</taxon>
        <taxon>Actinomycetota</taxon>
        <taxon>Actinomycetes</taxon>
        <taxon>Mycobacteriales</taxon>
        <taxon>Nocardiaceae</taxon>
        <taxon>Nocardia</taxon>
    </lineage>
</organism>
<dbReference type="RefSeq" id="WP_397064351.1">
    <property type="nucleotide sequence ID" value="NZ_JBIRYL010000008.1"/>
</dbReference>
<dbReference type="SUPFAM" id="SSF51621">
    <property type="entry name" value="Phosphoenolpyruvate/pyruvate domain"/>
    <property type="match status" value="1"/>
</dbReference>
<dbReference type="GO" id="GO:0016829">
    <property type="term" value="F:lyase activity"/>
    <property type="evidence" value="ECO:0007669"/>
    <property type="project" value="UniProtKB-KW"/>
</dbReference>
<dbReference type="Pfam" id="PF13714">
    <property type="entry name" value="PEP_mutase"/>
    <property type="match status" value="1"/>
</dbReference>
<comment type="caution">
    <text evidence="1">The sequence shown here is derived from an EMBL/GenBank/DDBJ whole genome shotgun (WGS) entry which is preliminary data.</text>
</comment>
<dbReference type="PANTHER" id="PTHR42905:SF16">
    <property type="entry name" value="CARBOXYPHOSPHONOENOLPYRUVATE PHOSPHONOMUTASE-LIKE PROTEIN (AFU_ORTHOLOGUE AFUA_5G07230)"/>
    <property type="match status" value="1"/>
</dbReference>
<reference evidence="1 2" key="1">
    <citation type="submission" date="2024-10" db="EMBL/GenBank/DDBJ databases">
        <title>The Natural Products Discovery Center: Release of the First 8490 Sequenced Strains for Exploring Actinobacteria Biosynthetic Diversity.</title>
        <authorList>
            <person name="Kalkreuter E."/>
            <person name="Kautsar S.A."/>
            <person name="Yang D."/>
            <person name="Bader C.D."/>
            <person name="Teijaro C.N."/>
            <person name="Fluegel L."/>
            <person name="Davis C.M."/>
            <person name="Simpson J.R."/>
            <person name="Lauterbach L."/>
            <person name="Steele A.D."/>
            <person name="Gui C."/>
            <person name="Meng S."/>
            <person name="Li G."/>
            <person name="Viehrig K."/>
            <person name="Ye F."/>
            <person name="Su P."/>
            <person name="Kiefer A.F."/>
            <person name="Nichols A."/>
            <person name="Cepeda A.J."/>
            <person name="Yan W."/>
            <person name="Fan B."/>
            <person name="Jiang Y."/>
            <person name="Adhikari A."/>
            <person name="Zheng C.-J."/>
            <person name="Schuster L."/>
            <person name="Cowan T.M."/>
            <person name="Smanski M.J."/>
            <person name="Chevrette M.G."/>
            <person name="De Carvalho L.P.S."/>
            <person name="Shen B."/>
        </authorList>
    </citation>
    <scope>NUCLEOTIDE SEQUENCE [LARGE SCALE GENOMIC DNA]</scope>
    <source>
        <strain evidence="1 2">NPDC019377</strain>
    </source>
</reference>